<dbReference type="CDD" id="cd06260">
    <property type="entry name" value="DUF820-like"/>
    <property type="match status" value="1"/>
</dbReference>
<organism evidence="2 3">
    <name type="scientific">Spirosoma telluris</name>
    <dbReference type="NCBI Taxonomy" id="2183553"/>
    <lineage>
        <taxon>Bacteria</taxon>
        <taxon>Pseudomonadati</taxon>
        <taxon>Bacteroidota</taxon>
        <taxon>Cytophagia</taxon>
        <taxon>Cytophagales</taxon>
        <taxon>Cytophagaceae</taxon>
        <taxon>Spirosoma</taxon>
    </lineage>
</organism>
<feature type="domain" description="Putative restriction endonuclease" evidence="1">
    <location>
        <begin position="3"/>
        <end position="81"/>
    </location>
</feature>
<keyword evidence="3" id="KW-1185">Reference proteome</keyword>
<dbReference type="Proteomes" id="UP000249016">
    <property type="component" value="Unassembled WGS sequence"/>
</dbReference>
<sequence>MIRQPRILVEVLSKSTARNDRGFKWQKYRKMPSLWYYLLIDQYTMTVELFSRIEETTEWINTLYESPEDVIVFPRLNFEITVGAIYDGIELIPEGDEIKTDERDQ</sequence>
<reference evidence="2 3" key="1">
    <citation type="submission" date="2018-06" db="EMBL/GenBank/DDBJ databases">
        <title>Spirosoma sp. HMF3257 Genome sequencing and assembly.</title>
        <authorList>
            <person name="Kang H."/>
            <person name="Cha I."/>
            <person name="Kim H."/>
            <person name="Kang J."/>
            <person name="Joh K."/>
        </authorList>
    </citation>
    <scope>NUCLEOTIDE SEQUENCE [LARGE SCALE GENOMIC DNA]</scope>
    <source>
        <strain evidence="2 3">HMF3257</strain>
    </source>
</reference>
<dbReference type="PANTHER" id="PTHR36558">
    <property type="entry name" value="GLR1098 PROTEIN"/>
    <property type="match status" value="1"/>
</dbReference>
<dbReference type="InterPro" id="IPR012296">
    <property type="entry name" value="Nuclease_put_TT1808"/>
</dbReference>
<comment type="caution">
    <text evidence="2">The sequence shown here is derived from an EMBL/GenBank/DDBJ whole genome shotgun (WGS) entry which is preliminary data.</text>
</comment>
<evidence type="ECO:0000313" key="3">
    <source>
        <dbReference type="Proteomes" id="UP000249016"/>
    </source>
</evidence>
<accession>A0A327NF81</accession>
<dbReference type="InterPro" id="IPR008538">
    <property type="entry name" value="Uma2"/>
</dbReference>
<dbReference type="AlphaFoldDB" id="A0A327NF81"/>
<gene>
    <name evidence="2" type="ORF">HMF3257_04290</name>
</gene>
<dbReference type="SUPFAM" id="SSF52980">
    <property type="entry name" value="Restriction endonuclease-like"/>
    <property type="match status" value="1"/>
</dbReference>
<proteinExistence type="predicted"/>
<dbReference type="InterPro" id="IPR011335">
    <property type="entry name" value="Restrct_endonuc-II-like"/>
</dbReference>
<dbReference type="PANTHER" id="PTHR36558:SF1">
    <property type="entry name" value="RESTRICTION ENDONUCLEASE DOMAIN-CONTAINING PROTEIN-RELATED"/>
    <property type="match status" value="1"/>
</dbReference>
<evidence type="ECO:0000313" key="2">
    <source>
        <dbReference type="EMBL" id="RAI73817.1"/>
    </source>
</evidence>
<protein>
    <recommendedName>
        <fullName evidence="1">Putative restriction endonuclease domain-containing protein</fullName>
    </recommendedName>
</protein>
<dbReference type="Pfam" id="PF05685">
    <property type="entry name" value="Uma2"/>
    <property type="match status" value="1"/>
</dbReference>
<dbReference type="Gene3D" id="3.90.1570.10">
    <property type="entry name" value="tt1808, chain A"/>
    <property type="match status" value="1"/>
</dbReference>
<name>A0A327NF81_9BACT</name>
<dbReference type="EMBL" id="QLII01000001">
    <property type="protein sequence ID" value="RAI73817.1"/>
    <property type="molecule type" value="Genomic_DNA"/>
</dbReference>
<evidence type="ECO:0000259" key="1">
    <source>
        <dbReference type="Pfam" id="PF05685"/>
    </source>
</evidence>